<evidence type="ECO:0000313" key="3">
    <source>
        <dbReference type="EMBL" id="PPK92653.1"/>
    </source>
</evidence>
<dbReference type="InterPro" id="IPR039422">
    <property type="entry name" value="MarR/SlyA-like"/>
</dbReference>
<keyword evidence="3" id="KW-0238">DNA-binding</keyword>
<dbReference type="GO" id="GO:0003677">
    <property type="term" value="F:DNA binding"/>
    <property type="evidence" value="ECO:0007669"/>
    <property type="project" value="UniProtKB-KW"/>
</dbReference>
<keyword evidence="4" id="KW-1185">Reference proteome</keyword>
<reference evidence="3 4" key="1">
    <citation type="submission" date="2018-02" db="EMBL/GenBank/DDBJ databases">
        <title>Genomic Encyclopedia of Archaeal and Bacterial Type Strains, Phase II (KMG-II): from individual species to whole genera.</title>
        <authorList>
            <person name="Goeker M."/>
        </authorList>
    </citation>
    <scope>NUCLEOTIDE SEQUENCE [LARGE SCALE GENOMIC DNA]</scope>
    <source>
        <strain evidence="3 4">DSM 22857</strain>
    </source>
</reference>
<dbReference type="GO" id="GO:0006950">
    <property type="term" value="P:response to stress"/>
    <property type="evidence" value="ECO:0007669"/>
    <property type="project" value="TreeGrafter"/>
</dbReference>
<name>A0A2S6IEN2_9ACTN</name>
<dbReference type="GO" id="GO:0003700">
    <property type="term" value="F:DNA-binding transcription factor activity"/>
    <property type="evidence" value="ECO:0007669"/>
    <property type="project" value="InterPro"/>
</dbReference>
<evidence type="ECO:0000256" key="1">
    <source>
        <dbReference type="SAM" id="MobiDB-lite"/>
    </source>
</evidence>
<feature type="domain" description="HTH marR-type" evidence="2">
    <location>
        <begin position="24"/>
        <end position="160"/>
    </location>
</feature>
<dbReference type="PANTHER" id="PTHR33164">
    <property type="entry name" value="TRANSCRIPTIONAL REGULATOR, MARR FAMILY"/>
    <property type="match status" value="1"/>
</dbReference>
<dbReference type="InterPro" id="IPR000835">
    <property type="entry name" value="HTH_MarR-typ"/>
</dbReference>
<dbReference type="SMART" id="SM00347">
    <property type="entry name" value="HTH_MARR"/>
    <property type="match status" value="1"/>
</dbReference>
<dbReference type="Gene3D" id="1.10.10.10">
    <property type="entry name" value="Winged helix-like DNA-binding domain superfamily/Winged helix DNA-binding domain"/>
    <property type="match status" value="1"/>
</dbReference>
<dbReference type="InterPro" id="IPR036388">
    <property type="entry name" value="WH-like_DNA-bd_sf"/>
</dbReference>
<dbReference type="Proteomes" id="UP000239485">
    <property type="component" value="Unassembled WGS sequence"/>
</dbReference>
<dbReference type="InterPro" id="IPR036390">
    <property type="entry name" value="WH_DNA-bd_sf"/>
</dbReference>
<accession>A0A2S6IEN2</accession>
<gene>
    <name evidence="3" type="ORF">CLV92_11382</name>
</gene>
<sequence length="177" mass="18848">MGGAAVASGSVRHSGAVTSPAESSGALVEQLQAFTLEVNRFVQVFAGAHSLHTTDLNALAHVSRATVAGRPITAGELSRVLSLSTSATTAVVDRLQRAGHVERVHDEADRRRVRVRMTPSAQELARAFFTPLGERMRHVFAECDDEDLRRFGEILARLLEAARAAADEAHRGGATAG</sequence>
<comment type="caution">
    <text evidence="3">The sequence shown here is derived from an EMBL/GenBank/DDBJ whole genome shotgun (WGS) entry which is preliminary data.</text>
</comment>
<proteinExistence type="predicted"/>
<evidence type="ECO:0000313" key="4">
    <source>
        <dbReference type="Proteomes" id="UP000239485"/>
    </source>
</evidence>
<dbReference type="EMBL" id="PTJD01000013">
    <property type="protein sequence ID" value="PPK92653.1"/>
    <property type="molecule type" value="Genomic_DNA"/>
</dbReference>
<evidence type="ECO:0000259" key="2">
    <source>
        <dbReference type="PROSITE" id="PS50995"/>
    </source>
</evidence>
<dbReference type="PROSITE" id="PS50995">
    <property type="entry name" value="HTH_MARR_2"/>
    <property type="match status" value="1"/>
</dbReference>
<dbReference type="SUPFAM" id="SSF46785">
    <property type="entry name" value="Winged helix' DNA-binding domain"/>
    <property type="match status" value="1"/>
</dbReference>
<organism evidence="3 4">
    <name type="scientific">Kineococcus xinjiangensis</name>
    <dbReference type="NCBI Taxonomy" id="512762"/>
    <lineage>
        <taxon>Bacteria</taxon>
        <taxon>Bacillati</taxon>
        <taxon>Actinomycetota</taxon>
        <taxon>Actinomycetes</taxon>
        <taxon>Kineosporiales</taxon>
        <taxon>Kineosporiaceae</taxon>
        <taxon>Kineococcus</taxon>
    </lineage>
</organism>
<dbReference type="PRINTS" id="PR00598">
    <property type="entry name" value="HTHMARR"/>
</dbReference>
<protein>
    <submittedName>
        <fullName evidence="3">DNA-binding MarR family transcriptional regulator</fullName>
    </submittedName>
</protein>
<dbReference type="PANTHER" id="PTHR33164:SF106">
    <property type="entry name" value="TRANSCRIPTIONAL REGULATORY PROTEIN"/>
    <property type="match status" value="1"/>
</dbReference>
<dbReference type="Pfam" id="PF12802">
    <property type="entry name" value="MarR_2"/>
    <property type="match status" value="1"/>
</dbReference>
<feature type="region of interest" description="Disordered" evidence="1">
    <location>
        <begin position="1"/>
        <end position="22"/>
    </location>
</feature>
<dbReference type="AlphaFoldDB" id="A0A2S6IEN2"/>